<dbReference type="InterPro" id="IPR050936">
    <property type="entry name" value="AP-1-like"/>
</dbReference>
<feature type="compositionally biased region" description="Low complexity" evidence="4">
    <location>
        <begin position="430"/>
        <end position="458"/>
    </location>
</feature>
<dbReference type="Proteomes" id="UP000308199">
    <property type="component" value="Unassembled WGS sequence"/>
</dbReference>
<evidence type="ECO:0000313" key="6">
    <source>
        <dbReference type="EMBL" id="THH12169.1"/>
    </source>
</evidence>
<keyword evidence="3" id="KW-0539">Nucleus</keyword>
<dbReference type="GO" id="GO:0000976">
    <property type="term" value="F:transcription cis-regulatory region binding"/>
    <property type="evidence" value="ECO:0007669"/>
    <property type="project" value="InterPro"/>
</dbReference>
<dbReference type="PROSITE" id="PS00036">
    <property type="entry name" value="BZIP_BASIC"/>
    <property type="match status" value="1"/>
</dbReference>
<comment type="subcellular location">
    <subcellularLocation>
        <location evidence="2">Cytoplasm</location>
    </subcellularLocation>
    <subcellularLocation>
        <location evidence="1">Nucleus</location>
    </subcellularLocation>
</comment>
<name>A0A4S4LJK9_9AGAM</name>
<evidence type="ECO:0000256" key="2">
    <source>
        <dbReference type="ARBA" id="ARBA00004496"/>
    </source>
</evidence>
<dbReference type="OrthoDB" id="2593073at2759"/>
<feature type="compositionally biased region" description="Low complexity" evidence="4">
    <location>
        <begin position="264"/>
        <end position="282"/>
    </location>
</feature>
<evidence type="ECO:0000256" key="3">
    <source>
        <dbReference type="ARBA" id="ARBA00023242"/>
    </source>
</evidence>
<evidence type="ECO:0000256" key="1">
    <source>
        <dbReference type="ARBA" id="ARBA00004123"/>
    </source>
</evidence>
<dbReference type="InterPro" id="IPR013910">
    <property type="entry name" value="TF_PAP1"/>
</dbReference>
<feature type="region of interest" description="Disordered" evidence="4">
    <location>
        <begin position="227"/>
        <end position="287"/>
    </location>
</feature>
<evidence type="ECO:0000259" key="5">
    <source>
        <dbReference type="PROSITE" id="PS50217"/>
    </source>
</evidence>
<feature type="compositionally biased region" description="Low complexity" evidence="4">
    <location>
        <begin position="227"/>
        <end position="246"/>
    </location>
</feature>
<dbReference type="SMART" id="SM00338">
    <property type="entry name" value="BRLZ"/>
    <property type="match status" value="1"/>
</dbReference>
<dbReference type="PANTHER" id="PTHR40621:SF6">
    <property type="entry name" value="AP-1-LIKE TRANSCRIPTION FACTOR YAP1-RELATED"/>
    <property type="match status" value="1"/>
</dbReference>
<evidence type="ECO:0000256" key="4">
    <source>
        <dbReference type="SAM" id="MobiDB-lite"/>
    </source>
</evidence>
<dbReference type="AlphaFoldDB" id="A0A4S4LJK9"/>
<feature type="compositionally biased region" description="Polar residues" evidence="4">
    <location>
        <begin position="495"/>
        <end position="505"/>
    </location>
</feature>
<organism evidence="6 7">
    <name type="scientific">Phellinidium pouzarii</name>
    <dbReference type="NCBI Taxonomy" id="167371"/>
    <lineage>
        <taxon>Eukaryota</taxon>
        <taxon>Fungi</taxon>
        <taxon>Dikarya</taxon>
        <taxon>Basidiomycota</taxon>
        <taxon>Agaricomycotina</taxon>
        <taxon>Agaricomycetes</taxon>
        <taxon>Hymenochaetales</taxon>
        <taxon>Hymenochaetaceae</taxon>
        <taxon>Phellinidium</taxon>
    </lineage>
</organism>
<accession>A0A4S4LJK9</accession>
<dbReference type="GO" id="GO:0005737">
    <property type="term" value="C:cytoplasm"/>
    <property type="evidence" value="ECO:0007669"/>
    <property type="project" value="UniProtKB-SubCell"/>
</dbReference>
<protein>
    <recommendedName>
        <fullName evidence="5">BZIP domain-containing protein</fullName>
    </recommendedName>
</protein>
<dbReference type="GO" id="GO:0001228">
    <property type="term" value="F:DNA-binding transcription activator activity, RNA polymerase II-specific"/>
    <property type="evidence" value="ECO:0007669"/>
    <property type="project" value="TreeGrafter"/>
</dbReference>
<feature type="compositionally biased region" description="Basic and acidic residues" evidence="4">
    <location>
        <begin position="157"/>
        <end position="185"/>
    </location>
</feature>
<dbReference type="CDD" id="cd14688">
    <property type="entry name" value="bZIP_YAP"/>
    <property type="match status" value="1"/>
</dbReference>
<dbReference type="PANTHER" id="PTHR40621">
    <property type="entry name" value="TRANSCRIPTION FACTOR KAPC-RELATED"/>
    <property type="match status" value="1"/>
</dbReference>
<feature type="region of interest" description="Disordered" evidence="4">
    <location>
        <begin position="46"/>
        <end position="185"/>
    </location>
</feature>
<dbReference type="Pfam" id="PF08601">
    <property type="entry name" value="PAP1"/>
    <property type="match status" value="1"/>
</dbReference>
<dbReference type="InterPro" id="IPR004827">
    <property type="entry name" value="bZIP"/>
</dbReference>
<sequence length="623" mass="67128">MESFNASTLWDISLPPSLPALADDDFIALLQKQFGANNAISALDNKDDSAPIANINPQSLTCLPPTRLIDSPPSEDSSPSPPSINDALSSKSRRHSGVYADASSSRLSDDDDDDPTLKRKASEEDQDDEPSHKSQHTSGSKKNPGTRRKSTGNSNADESRLLKRKEQNRAAQRAFRERKEKHVKDLEDKVAALEEKNSASLTENESLREVVSRLQAENVRLRQSAFTFTVPSSASSSKSTATNDSSRGSPHDPQQDASMNLYNPSPSVSASSSASTHDSPQSLFANDKNDDTLSFLEQRITVLNPEQQQTATADAMGMDFGFGPTTNSTPYTTIASNPLFMSFREPDSFDNFGHANQSYSQPNLPFDFSQQYFSGWPDVAMDNTGTNGMQAFDLTNSLDELFGGSSYVGQGIDFMNFGKTSSSNSLSPVSHQNSNTSQHGSNTSSSSLGSSPNLLPSSDASSESKTGCDGVSKCTKENIAKFVAQDNGSVFAPKTSSFASGSEETSPLPLTPVSGSESNDACSEFPPCKGLQLPKTQKNEKNVEVMSAWKKIRHDPKYQDVDINELCSEFASKAKCDGCQVVIEPSGMKEILDTVQKTKKAKLQSSLFQVGNSAIGLSSVLAK</sequence>
<dbReference type="EMBL" id="SGPK01000003">
    <property type="protein sequence ID" value="THH12169.1"/>
    <property type="molecule type" value="Genomic_DNA"/>
</dbReference>
<dbReference type="PROSITE" id="PS50217">
    <property type="entry name" value="BZIP"/>
    <property type="match status" value="1"/>
</dbReference>
<dbReference type="Gene3D" id="1.10.238.100">
    <property type="entry name" value="YAP1 redox domain. Chain B"/>
    <property type="match status" value="1"/>
</dbReference>
<gene>
    <name evidence="6" type="ORF">EW145_g176</name>
</gene>
<comment type="caution">
    <text evidence="6">The sequence shown here is derived from an EMBL/GenBank/DDBJ whole genome shotgun (WGS) entry which is preliminary data.</text>
</comment>
<feature type="domain" description="BZIP" evidence="5">
    <location>
        <begin position="158"/>
        <end position="221"/>
    </location>
</feature>
<feature type="region of interest" description="Disordered" evidence="4">
    <location>
        <begin position="495"/>
        <end position="521"/>
    </location>
</feature>
<reference evidence="6 7" key="1">
    <citation type="submission" date="2019-02" db="EMBL/GenBank/DDBJ databases">
        <title>Genome sequencing of the rare red list fungi Phellinidium pouzarii.</title>
        <authorList>
            <person name="Buettner E."/>
            <person name="Kellner H."/>
        </authorList>
    </citation>
    <scope>NUCLEOTIDE SEQUENCE [LARGE SCALE GENOMIC DNA]</scope>
    <source>
        <strain evidence="6 7">DSM 108285</strain>
    </source>
</reference>
<dbReference type="SUPFAM" id="SSF111430">
    <property type="entry name" value="YAP1 redox domain"/>
    <property type="match status" value="1"/>
</dbReference>
<keyword evidence="7" id="KW-1185">Reference proteome</keyword>
<dbReference type="InterPro" id="IPR046347">
    <property type="entry name" value="bZIP_sf"/>
</dbReference>
<dbReference type="Pfam" id="PF00170">
    <property type="entry name" value="bZIP_1"/>
    <property type="match status" value="1"/>
</dbReference>
<dbReference type="GO" id="GO:0090575">
    <property type="term" value="C:RNA polymerase II transcription regulator complex"/>
    <property type="evidence" value="ECO:0007669"/>
    <property type="project" value="TreeGrafter"/>
</dbReference>
<dbReference type="SUPFAM" id="SSF57959">
    <property type="entry name" value="Leucine zipper domain"/>
    <property type="match status" value="1"/>
</dbReference>
<dbReference type="GO" id="GO:0033554">
    <property type="term" value="P:cellular response to stress"/>
    <property type="evidence" value="ECO:0007669"/>
    <property type="project" value="UniProtKB-ARBA"/>
</dbReference>
<dbReference type="Gene3D" id="1.20.5.170">
    <property type="match status" value="1"/>
</dbReference>
<feature type="region of interest" description="Disordered" evidence="4">
    <location>
        <begin position="423"/>
        <end position="470"/>
    </location>
</feature>
<proteinExistence type="predicted"/>
<evidence type="ECO:0000313" key="7">
    <source>
        <dbReference type="Proteomes" id="UP000308199"/>
    </source>
</evidence>
<dbReference type="InterPro" id="IPR023167">
    <property type="entry name" value="Yap1_redox_dom_sf"/>
</dbReference>